<protein>
    <submittedName>
        <fullName evidence="3">NIPSNAP family containing protein</fullName>
    </submittedName>
</protein>
<evidence type="ECO:0000259" key="2">
    <source>
        <dbReference type="Pfam" id="PF07978"/>
    </source>
</evidence>
<evidence type="ECO:0000256" key="1">
    <source>
        <dbReference type="SAM" id="SignalP"/>
    </source>
</evidence>
<feature type="chain" id="PRO_5016302912" evidence="1">
    <location>
        <begin position="20"/>
        <end position="247"/>
    </location>
</feature>
<feature type="signal peptide" evidence="1">
    <location>
        <begin position="1"/>
        <end position="19"/>
    </location>
</feature>
<evidence type="ECO:0000313" key="4">
    <source>
        <dbReference type="Proteomes" id="UP000249873"/>
    </source>
</evidence>
<dbReference type="Proteomes" id="UP000249873">
    <property type="component" value="Chromosome"/>
</dbReference>
<feature type="domain" description="NIPSNAP" evidence="2">
    <location>
        <begin position="143"/>
        <end position="246"/>
    </location>
</feature>
<organism evidence="3 4">
    <name type="scientific">Arcticibacterium luteifluviistationis</name>
    <dbReference type="NCBI Taxonomy" id="1784714"/>
    <lineage>
        <taxon>Bacteria</taxon>
        <taxon>Pseudomonadati</taxon>
        <taxon>Bacteroidota</taxon>
        <taxon>Cytophagia</taxon>
        <taxon>Cytophagales</taxon>
        <taxon>Leadbetterellaceae</taxon>
        <taxon>Arcticibacterium</taxon>
    </lineage>
</organism>
<evidence type="ECO:0000313" key="3">
    <source>
        <dbReference type="EMBL" id="AWW00127.1"/>
    </source>
</evidence>
<keyword evidence="1" id="KW-0732">Signal</keyword>
<dbReference type="Gene3D" id="3.30.70.100">
    <property type="match status" value="2"/>
</dbReference>
<proteinExistence type="predicted"/>
<dbReference type="SUPFAM" id="SSF54909">
    <property type="entry name" value="Dimeric alpha+beta barrel"/>
    <property type="match status" value="2"/>
</dbReference>
<accession>A0A2Z4GFP1</accession>
<dbReference type="KEGG" id="als:DJ013_18925"/>
<dbReference type="Pfam" id="PF07978">
    <property type="entry name" value="NIPSNAP"/>
    <property type="match status" value="2"/>
</dbReference>
<dbReference type="AlphaFoldDB" id="A0A2Z4GFP1"/>
<dbReference type="OrthoDB" id="192769at2"/>
<reference evidence="3 4" key="1">
    <citation type="submission" date="2018-05" db="EMBL/GenBank/DDBJ databases">
        <title>Complete genome sequence of Arcticibacterium luteifluviistationis SM1504T, a cytophagaceae bacterium isolated from Arctic surface seawater.</title>
        <authorList>
            <person name="Li Y."/>
            <person name="Qin Q.-L."/>
        </authorList>
    </citation>
    <scope>NUCLEOTIDE SEQUENCE [LARGE SCALE GENOMIC DNA]</scope>
    <source>
        <strain evidence="3 4">SM1504</strain>
    </source>
</reference>
<name>A0A2Z4GFP1_9BACT</name>
<gene>
    <name evidence="3" type="ORF">DJ013_18925</name>
</gene>
<feature type="domain" description="NIPSNAP" evidence="2">
    <location>
        <begin position="24"/>
        <end position="107"/>
    </location>
</feature>
<dbReference type="InterPro" id="IPR012577">
    <property type="entry name" value="NIPSNAP"/>
</dbReference>
<dbReference type="RefSeq" id="WP_111373494.1">
    <property type="nucleotide sequence ID" value="NZ_CP029480.1"/>
</dbReference>
<keyword evidence="4" id="KW-1185">Reference proteome</keyword>
<dbReference type="InterPro" id="IPR011008">
    <property type="entry name" value="Dimeric_a/b-barrel"/>
</dbReference>
<dbReference type="EMBL" id="CP029480">
    <property type="protein sequence ID" value="AWW00127.1"/>
    <property type="molecule type" value="Genomic_DNA"/>
</dbReference>
<sequence length="247" mass="28282">MRKNFLTLCLALFTLGAFAQNEFYELRVYSMKRGGPASGLHNYLEKALMPALNREGVKNIGVFEEFGMSQPAKFYLIIPYASMSSYETIHAKLKTDKAFIKDSKEYNQLSQEAFPYGRVEVSHFRAFDGIPKLIKPASGSMLFELRTYESYSEDAARRKRKMFNEGEIEIFAKTGLHSVFFGEKLAGPQMPALTYMLAFKDMEERDANWAKFVSHPDWKTISSLDEYANSVSDIKRTFLKPLGYSQL</sequence>